<organism evidence="1 2">
    <name type="scientific">Paramuricea clavata</name>
    <name type="common">Red gorgonian</name>
    <name type="synonym">Violescent sea-whip</name>
    <dbReference type="NCBI Taxonomy" id="317549"/>
    <lineage>
        <taxon>Eukaryota</taxon>
        <taxon>Metazoa</taxon>
        <taxon>Cnidaria</taxon>
        <taxon>Anthozoa</taxon>
        <taxon>Octocorallia</taxon>
        <taxon>Malacalcyonacea</taxon>
        <taxon>Plexauridae</taxon>
        <taxon>Paramuricea</taxon>
    </lineage>
</organism>
<dbReference type="EMBL" id="CACRXK020000215">
    <property type="protein sequence ID" value="CAB3979627.1"/>
    <property type="molecule type" value="Genomic_DNA"/>
</dbReference>
<sequence length="185" mass="21303">NELLKLKLRECTAEGGGERKVSKFSAFDVRIASVPVLTTVQNYIQRLGGQWFATWYHCAKDRFCTRSRSSDKRGSGLSVEEIARGLTWASTGFASCICTFRELRIMTFYVQTQIDHNICWKDHLRKRLTRESGGRNEEMTACKRPGFVRSKFKNLKLQIKVQMENYNKFREKVHGAAALLNNLIT</sequence>
<comment type="caution">
    <text evidence="1">The sequence shown here is derived from an EMBL/GenBank/DDBJ whole genome shotgun (WGS) entry which is preliminary data.</text>
</comment>
<proteinExistence type="predicted"/>
<evidence type="ECO:0000313" key="2">
    <source>
        <dbReference type="Proteomes" id="UP001152795"/>
    </source>
</evidence>
<feature type="non-terminal residue" evidence="1">
    <location>
        <position position="185"/>
    </location>
</feature>
<feature type="non-terminal residue" evidence="1">
    <location>
        <position position="1"/>
    </location>
</feature>
<gene>
    <name evidence="1" type="ORF">PACLA_8A022801</name>
</gene>
<name>A0A6S7FPV5_PARCT</name>
<reference evidence="1" key="1">
    <citation type="submission" date="2020-04" db="EMBL/GenBank/DDBJ databases">
        <authorList>
            <person name="Alioto T."/>
            <person name="Alioto T."/>
            <person name="Gomez Garrido J."/>
        </authorList>
    </citation>
    <scope>NUCLEOTIDE SEQUENCE</scope>
    <source>
        <strain evidence="1">A484AB</strain>
    </source>
</reference>
<dbReference type="AlphaFoldDB" id="A0A6S7FPV5"/>
<accession>A0A6S7FPV5</accession>
<evidence type="ECO:0000313" key="1">
    <source>
        <dbReference type="EMBL" id="CAB3979627.1"/>
    </source>
</evidence>
<protein>
    <submittedName>
        <fullName evidence="1">Uncharacterized protein</fullName>
    </submittedName>
</protein>
<dbReference type="Proteomes" id="UP001152795">
    <property type="component" value="Unassembled WGS sequence"/>
</dbReference>
<keyword evidence="2" id="KW-1185">Reference proteome</keyword>